<evidence type="ECO:0000259" key="2">
    <source>
        <dbReference type="SMART" id="SM00504"/>
    </source>
</evidence>
<dbReference type="OrthoDB" id="20295at2759"/>
<dbReference type="GO" id="GO:0034450">
    <property type="term" value="F:ubiquitin-ubiquitin ligase activity"/>
    <property type="evidence" value="ECO:0007669"/>
    <property type="project" value="TreeGrafter"/>
</dbReference>
<dbReference type="SUPFAM" id="SSF57850">
    <property type="entry name" value="RING/U-box"/>
    <property type="match status" value="1"/>
</dbReference>
<proteinExistence type="predicted"/>
<dbReference type="Proteomes" id="UP000728185">
    <property type="component" value="Unassembled WGS sequence"/>
</dbReference>
<dbReference type="SMART" id="SM00504">
    <property type="entry name" value="Ubox"/>
    <property type="match status" value="1"/>
</dbReference>
<dbReference type="InterPro" id="IPR045696">
    <property type="entry name" value="Ubox5_N"/>
</dbReference>
<dbReference type="PANTHER" id="PTHR13492">
    <property type="entry name" value="RING FINGER PROTEIN 37"/>
    <property type="match status" value="1"/>
</dbReference>
<dbReference type="GO" id="GO:0005634">
    <property type="term" value="C:nucleus"/>
    <property type="evidence" value="ECO:0007669"/>
    <property type="project" value="TreeGrafter"/>
</dbReference>
<dbReference type="GO" id="GO:0031625">
    <property type="term" value="F:ubiquitin protein ligase binding"/>
    <property type="evidence" value="ECO:0007669"/>
    <property type="project" value="TreeGrafter"/>
</dbReference>
<gene>
    <name evidence="3" type="ORF">FBUS_07092</name>
</gene>
<feature type="compositionally biased region" description="Polar residues" evidence="1">
    <location>
        <begin position="216"/>
        <end position="227"/>
    </location>
</feature>
<keyword evidence="4" id="KW-1185">Reference proteome</keyword>
<organism evidence="3 4">
    <name type="scientific">Fasciolopsis buskii</name>
    <dbReference type="NCBI Taxonomy" id="27845"/>
    <lineage>
        <taxon>Eukaryota</taxon>
        <taxon>Metazoa</taxon>
        <taxon>Spiralia</taxon>
        <taxon>Lophotrochozoa</taxon>
        <taxon>Platyhelminthes</taxon>
        <taxon>Trematoda</taxon>
        <taxon>Digenea</taxon>
        <taxon>Plagiorchiida</taxon>
        <taxon>Echinostomata</taxon>
        <taxon>Echinostomatoidea</taxon>
        <taxon>Fasciolidae</taxon>
        <taxon>Fasciolopsis</taxon>
    </lineage>
</organism>
<evidence type="ECO:0000256" key="1">
    <source>
        <dbReference type="SAM" id="MobiDB-lite"/>
    </source>
</evidence>
<feature type="domain" description="U-box" evidence="2">
    <location>
        <begin position="239"/>
        <end position="309"/>
    </location>
</feature>
<dbReference type="Pfam" id="PF04564">
    <property type="entry name" value="U-box"/>
    <property type="match status" value="1"/>
</dbReference>
<name>A0A8E0RX04_9TREM</name>
<dbReference type="InterPro" id="IPR003613">
    <property type="entry name" value="Ubox_domain"/>
</dbReference>
<evidence type="ECO:0000313" key="3">
    <source>
        <dbReference type="EMBL" id="KAA0190464.1"/>
    </source>
</evidence>
<dbReference type="InterPro" id="IPR039847">
    <property type="entry name" value="Ubox5"/>
</dbReference>
<dbReference type="AlphaFoldDB" id="A0A8E0RX04"/>
<dbReference type="Gene3D" id="3.30.40.10">
    <property type="entry name" value="Zinc/RING finger domain, C3HC4 (zinc finger)"/>
    <property type="match status" value="1"/>
</dbReference>
<comment type="caution">
    <text evidence="3">The sequence shown here is derived from an EMBL/GenBank/DDBJ whole genome shotgun (WGS) entry which is preliminary data.</text>
</comment>
<feature type="region of interest" description="Disordered" evidence="1">
    <location>
        <begin position="216"/>
        <end position="235"/>
    </location>
</feature>
<dbReference type="Pfam" id="PF19318">
    <property type="entry name" value="DUF5918"/>
    <property type="match status" value="1"/>
</dbReference>
<sequence>MLNMATVEWETTVHCDSPTERHFPASRLLSDSRYSYERGMLCPPIVHPPVNVLFSLPCFGDLRAIVIKPFLGRHRVTHLNVFLLSGMAHDGNSTGFAEKIFHFMKLQRARKLSATVGHFQPLVTMNLDNFPVRSIVVVRLNSSETIPSDSCSHSAACLYRIDMPFCKKRRRWRHILIQLCKTDATCVPCLGAVELWCVDVFKKIAPAPSTETNVANHTYATKPTSSTSDDEGSTAAPEHFLDLLTGELMQDPIKLPSGNYTDRSSLTQFWQQRLASNPNGELVDPFTMVPLDEAHLICDVQLKSEIENYRNLRKKLGRLCSKLECAAPDISLIGALPLHESSSDEESIEDGSEILKRYPHLNAR</sequence>
<evidence type="ECO:0000313" key="4">
    <source>
        <dbReference type="Proteomes" id="UP000728185"/>
    </source>
</evidence>
<protein>
    <recommendedName>
        <fullName evidence="2">U-box domain-containing protein</fullName>
    </recommendedName>
</protein>
<dbReference type="EMBL" id="LUCM01007038">
    <property type="protein sequence ID" value="KAA0190464.1"/>
    <property type="molecule type" value="Genomic_DNA"/>
</dbReference>
<dbReference type="PANTHER" id="PTHR13492:SF2">
    <property type="entry name" value="RING FINGER PROTEIN 37"/>
    <property type="match status" value="1"/>
</dbReference>
<reference evidence="3" key="1">
    <citation type="submission" date="2019-05" db="EMBL/GenBank/DDBJ databases">
        <title>Annotation for the trematode Fasciolopsis buski.</title>
        <authorList>
            <person name="Choi Y.-J."/>
        </authorList>
    </citation>
    <scope>NUCLEOTIDE SEQUENCE</scope>
    <source>
        <strain evidence="3">HT</strain>
        <tissue evidence="3">Whole worm</tissue>
    </source>
</reference>
<dbReference type="GO" id="GO:0000209">
    <property type="term" value="P:protein polyubiquitination"/>
    <property type="evidence" value="ECO:0007669"/>
    <property type="project" value="TreeGrafter"/>
</dbReference>
<accession>A0A8E0RX04</accession>
<dbReference type="InterPro" id="IPR013083">
    <property type="entry name" value="Znf_RING/FYVE/PHD"/>
</dbReference>